<dbReference type="PANTHER" id="PTHR19441">
    <property type="entry name" value="WHEY ACDIC PROTEIN WAP"/>
    <property type="match status" value="1"/>
</dbReference>
<reference evidence="2 3" key="1">
    <citation type="journal article" date="2017" name="Nat. Ecol. Evol.">
        <title>Scallop genome provides insights into evolution of bilaterian karyotype and development.</title>
        <authorList>
            <person name="Wang S."/>
            <person name="Zhang J."/>
            <person name="Jiao W."/>
            <person name="Li J."/>
            <person name="Xun X."/>
            <person name="Sun Y."/>
            <person name="Guo X."/>
            <person name="Huan P."/>
            <person name="Dong B."/>
            <person name="Zhang L."/>
            <person name="Hu X."/>
            <person name="Sun X."/>
            <person name="Wang J."/>
            <person name="Zhao C."/>
            <person name="Wang Y."/>
            <person name="Wang D."/>
            <person name="Huang X."/>
            <person name="Wang R."/>
            <person name="Lv J."/>
            <person name="Li Y."/>
            <person name="Zhang Z."/>
            <person name="Liu B."/>
            <person name="Lu W."/>
            <person name="Hui Y."/>
            <person name="Liang J."/>
            <person name="Zhou Z."/>
            <person name="Hou R."/>
            <person name="Li X."/>
            <person name="Liu Y."/>
            <person name="Li H."/>
            <person name="Ning X."/>
            <person name="Lin Y."/>
            <person name="Zhao L."/>
            <person name="Xing Q."/>
            <person name="Dou J."/>
            <person name="Li Y."/>
            <person name="Mao J."/>
            <person name="Guo H."/>
            <person name="Dou H."/>
            <person name="Li T."/>
            <person name="Mu C."/>
            <person name="Jiang W."/>
            <person name="Fu Q."/>
            <person name="Fu X."/>
            <person name="Miao Y."/>
            <person name="Liu J."/>
            <person name="Yu Q."/>
            <person name="Li R."/>
            <person name="Liao H."/>
            <person name="Li X."/>
            <person name="Kong Y."/>
            <person name="Jiang Z."/>
            <person name="Chourrout D."/>
            <person name="Li R."/>
            <person name="Bao Z."/>
        </authorList>
    </citation>
    <scope>NUCLEOTIDE SEQUENCE [LARGE SCALE GENOMIC DNA]</scope>
    <source>
        <strain evidence="2 3">PY_sf001</strain>
    </source>
</reference>
<dbReference type="SUPFAM" id="SSF57256">
    <property type="entry name" value="Elafin-like"/>
    <property type="match status" value="2"/>
</dbReference>
<dbReference type="Gene3D" id="4.10.75.10">
    <property type="entry name" value="Elafin-like"/>
    <property type="match status" value="2"/>
</dbReference>
<accession>A0A210QCA2</accession>
<name>A0A210QCA2_MIZYE</name>
<dbReference type="InterPro" id="IPR050514">
    <property type="entry name" value="WAP_four-disulfide_core"/>
</dbReference>
<dbReference type="STRING" id="6573.A0A210QCA2"/>
<dbReference type="GO" id="GO:0045087">
    <property type="term" value="P:innate immune response"/>
    <property type="evidence" value="ECO:0007669"/>
    <property type="project" value="TreeGrafter"/>
</dbReference>
<feature type="domain" description="WAP" evidence="1">
    <location>
        <begin position="128"/>
        <end position="174"/>
    </location>
</feature>
<dbReference type="PROSITE" id="PS51390">
    <property type="entry name" value="WAP"/>
    <property type="match status" value="2"/>
</dbReference>
<dbReference type="AlphaFoldDB" id="A0A210QCA2"/>
<comment type="caution">
    <text evidence="2">The sequence shown here is derived from an EMBL/GenBank/DDBJ whole genome shotgun (WGS) entry which is preliminary data.</text>
</comment>
<dbReference type="GO" id="GO:0019731">
    <property type="term" value="P:antibacterial humoral response"/>
    <property type="evidence" value="ECO:0007669"/>
    <property type="project" value="TreeGrafter"/>
</dbReference>
<sequence length="197" mass="21646">MALKSNHVINYNSDASKGRFKNYFVFLLQILFTVNVLADGRVICDLDCGESAACQFVRSTCDYPPCPQVPVCVGAVTELAARRPGHCPIPVTAAPCVTQCRRDGDCQGEEKCCFNGCGRTCRRPLRDVSRKPGTCPWHLQRELLCGLDCGSDQDCPGVEKCCVTSCGSTCSKPCYHWLRGTGTRSGFWSLPYICQRS</sequence>
<dbReference type="PANTHER" id="PTHR19441:SF95">
    <property type="entry name" value="PERLWAPIN ISOFORM X1"/>
    <property type="match status" value="1"/>
</dbReference>
<proteinExistence type="predicted"/>
<dbReference type="Proteomes" id="UP000242188">
    <property type="component" value="Unassembled WGS sequence"/>
</dbReference>
<gene>
    <name evidence="2" type="ORF">KP79_PYT04803</name>
</gene>
<protein>
    <submittedName>
        <fullName evidence="2">Waprin-Phi1</fullName>
    </submittedName>
</protein>
<organism evidence="2 3">
    <name type="scientific">Mizuhopecten yessoensis</name>
    <name type="common">Japanese scallop</name>
    <name type="synonym">Patinopecten yessoensis</name>
    <dbReference type="NCBI Taxonomy" id="6573"/>
    <lineage>
        <taxon>Eukaryota</taxon>
        <taxon>Metazoa</taxon>
        <taxon>Spiralia</taxon>
        <taxon>Lophotrochozoa</taxon>
        <taxon>Mollusca</taxon>
        <taxon>Bivalvia</taxon>
        <taxon>Autobranchia</taxon>
        <taxon>Pteriomorphia</taxon>
        <taxon>Pectinida</taxon>
        <taxon>Pectinoidea</taxon>
        <taxon>Pectinidae</taxon>
        <taxon>Mizuhopecten</taxon>
    </lineage>
</organism>
<dbReference type="PRINTS" id="PR00003">
    <property type="entry name" value="4DISULPHCORE"/>
</dbReference>
<evidence type="ECO:0000313" key="3">
    <source>
        <dbReference type="Proteomes" id="UP000242188"/>
    </source>
</evidence>
<feature type="domain" description="WAP" evidence="1">
    <location>
        <begin position="80"/>
        <end position="125"/>
    </location>
</feature>
<dbReference type="GO" id="GO:0005615">
    <property type="term" value="C:extracellular space"/>
    <property type="evidence" value="ECO:0007669"/>
    <property type="project" value="TreeGrafter"/>
</dbReference>
<dbReference type="InterPro" id="IPR036645">
    <property type="entry name" value="Elafin-like_sf"/>
</dbReference>
<dbReference type="SMART" id="SM00217">
    <property type="entry name" value="WAP"/>
    <property type="match status" value="2"/>
</dbReference>
<dbReference type="EMBL" id="NEDP02004195">
    <property type="protein sequence ID" value="OWF46330.1"/>
    <property type="molecule type" value="Genomic_DNA"/>
</dbReference>
<evidence type="ECO:0000259" key="1">
    <source>
        <dbReference type="PROSITE" id="PS51390"/>
    </source>
</evidence>
<evidence type="ECO:0000313" key="2">
    <source>
        <dbReference type="EMBL" id="OWF46330.1"/>
    </source>
</evidence>
<keyword evidence="3" id="KW-1185">Reference proteome</keyword>
<dbReference type="GO" id="GO:0004867">
    <property type="term" value="F:serine-type endopeptidase inhibitor activity"/>
    <property type="evidence" value="ECO:0007669"/>
    <property type="project" value="TreeGrafter"/>
</dbReference>
<dbReference type="Pfam" id="PF00095">
    <property type="entry name" value="WAP"/>
    <property type="match status" value="2"/>
</dbReference>
<dbReference type="InterPro" id="IPR008197">
    <property type="entry name" value="WAP_dom"/>
</dbReference>